<evidence type="ECO:0000256" key="3">
    <source>
        <dbReference type="ARBA" id="ARBA00022723"/>
    </source>
</evidence>
<evidence type="ECO:0000256" key="7">
    <source>
        <dbReference type="ARBA" id="ARBA00023015"/>
    </source>
</evidence>
<keyword evidence="7" id="KW-0805">Transcription regulation</keyword>
<gene>
    <name evidence="13" type="primary">Znf773</name>
    <name evidence="13" type="ORF">UROPYL_R01468</name>
</gene>
<keyword evidence="14" id="KW-1185">Reference proteome</keyword>
<evidence type="ECO:0000313" key="13">
    <source>
        <dbReference type="EMBL" id="NWU00149.1"/>
    </source>
</evidence>
<evidence type="ECO:0000256" key="5">
    <source>
        <dbReference type="ARBA" id="ARBA00022771"/>
    </source>
</evidence>
<dbReference type="Proteomes" id="UP000524542">
    <property type="component" value="Unassembled WGS sequence"/>
</dbReference>
<keyword evidence="4" id="KW-0677">Repeat</keyword>
<keyword evidence="10" id="KW-0539">Nucleus</keyword>
<dbReference type="PANTHER" id="PTHR23226:SF377">
    <property type="entry name" value="ZINC FINGER AND SCAN DOMAIN-CONTAINING PROTEIN 20"/>
    <property type="match status" value="1"/>
</dbReference>
<comment type="similarity">
    <text evidence="2">Belongs to the krueppel C2H2-type zinc-finger protein family.</text>
</comment>
<evidence type="ECO:0000313" key="14">
    <source>
        <dbReference type="Proteomes" id="UP000524542"/>
    </source>
</evidence>
<dbReference type="InterPro" id="IPR036236">
    <property type="entry name" value="Znf_C2H2_sf"/>
</dbReference>
<dbReference type="GO" id="GO:0008270">
    <property type="term" value="F:zinc ion binding"/>
    <property type="evidence" value="ECO:0007669"/>
    <property type="project" value="UniProtKB-KW"/>
</dbReference>
<dbReference type="GO" id="GO:0000981">
    <property type="term" value="F:DNA-binding transcription factor activity, RNA polymerase II-specific"/>
    <property type="evidence" value="ECO:0007669"/>
    <property type="project" value="TreeGrafter"/>
</dbReference>
<dbReference type="PROSITE" id="PS00028">
    <property type="entry name" value="ZINC_FINGER_C2H2_1"/>
    <property type="match status" value="1"/>
</dbReference>
<feature type="domain" description="C2H2-type" evidence="12">
    <location>
        <begin position="1"/>
        <end position="20"/>
    </location>
</feature>
<accession>A0A7K5TAF1</accession>
<dbReference type="SUPFAM" id="SSF57667">
    <property type="entry name" value="beta-beta-alpha zinc fingers"/>
    <property type="match status" value="1"/>
</dbReference>
<dbReference type="GO" id="GO:0005634">
    <property type="term" value="C:nucleus"/>
    <property type="evidence" value="ECO:0007669"/>
    <property type="project" value="UniProtKB-SubCell"/>
</dbReference>
<organism evidence="13 14">
    <name type="scientific">Urocynchramus pylzowi</name>
    <dbReference type="NCBI Taxonomy" id="571890"/>
    <lineage>
        <taxon>Eukaryota</taxon>
        <taxon>Metazoa</taxon>
        <taxon>Chordata</taxon>
        <taxon>Craniata</taxon>
        <taxon>Vertebrata</taxon>
        <taxon>Euteleostomi</taxon>
        <taxon>Archelosauria</taxon>
        <taxon>Archosauria</taxon>
        <taxon>Dinosauria</taxon>
        <taxon>Saurischia</taxon>
        <taxon>Theropoda</taxon>
        <taxon>Coelurosauria</taxon>
        <taxon>Aves</taxon>
        <taxon>Neognathae</taxon>
        <taxon>Neoaves</taxon>
        <taxon>Telluraves</taxon>
        <taxon>Australaves</taxon>
        <taxon>Passeriformes</taxon>
        <taxon>Passeroidea</taxon>
        <taxon>Fringillidae</taxon>
        <taxon>Urocynchramus</taxon>
    </lineage>
</organism>
<dbReference type="SMART" id="SM00355">
    <property type="entry name" value="ZnF_C2H2"/>
    <property type="match status" value="1"/>
</dbReference>
<dbReference type="InterPro" id="IPR013087">
    <property type="entry name" value="Znf_C2H2_type"/>
</dbReference>
<evidence type="ECO:0000256" key="1">
    <source>
        <dbReference type="ARBA" id="ARBA00004123"/>
    </source>
</evidence>
<feature type="non-terminal residue" evidence="13">
    <location>
        <position position="56"/>
    </location>
</feature>
<evidence type="ECO:0000256" key="10">
    <source>
        <dbReference type="ARBA" id="ARBA00023242"/>
    </source>
</evidence>
<feature type="domain" description="C2H2-type" evidence="12">
    <location>
        <begin position="21"/>
        <end position="48"/>
    </location>
</feature>
<dbReference type="PROSITE" id="PS50157">
    <property type="entry name" value="ZINC_FINGER_C2H2_2"/>
    <property type="match status" value="2"/>
</dbReference>
<dbReference type="EMBL" id="VZRH01005626">
    <property type="protein sequence ID" value="NWU00149.1"/>
    <property type="molecule type" value="Genomic_DNA"/>
</dbReference>
<evidence type="ECO:0000256" key="9">
    <source>
        <dbReference type="ARBA" id="ARBA00023163"/>
    </source>
</evidence>
<keyword evidence="9" id="KW-0804">Transcription</keyword>
<dbReference type="GO" id="GO:0000978">
    <property type="term" value="F:RNA polymerase II cis-regulatory region sequence-specific DNA binding"/>
    <property type="evidence" value="ECO:0007669"/>
    <property type="project" value="TreeGrafter"/>
</dbReference>
<keyword evidence="5 11" id="KW-0863">Zinc-finger</keyword>
<evidence type="ECO:0000256" key="11">
    <source>
        <dbReference type="PROSITE-ProRule" id="PRU00042"/>
    </source>
</evidence>
<evidence type="ECO:0000256" key="8">
    <source>
        <dbReference type="ARBA" id="ARBA00023125"/>
    </source>
</evidence>
<evidence type="ECO:0000256" key="2">
    <source>
        <dbReference type="ARBA" id="ARBA00006991"/>
    </source>
</evidence>
<feature type="non-terminal residue" evidence="13">
    <location>
        <position position="1"/>
    </location>
</feature>
<name>A0A7K5TAF1_9FRIN</name>
<dbReference type="PANTHER" id="PTHR23226">
    <property type="entry name" value="ZINC FINGER AND SCAN DOMAIN-CONTAINING"/>
    <property type="match status" value="1"/>
</dbReference>
<keyword evidence="3" id="KW-0479">Metal-binding</keyword>
<comment type="caution">
    <text evidence="13">The sequence shown here is derived from an EMBL/GenBank/DDBJ whole genome shotgun (WGS) entry which is preliminary data.</text>
</comment>
<dbReference type="Gene3D" id="3.30.160.60">
    <property type="entry name" value="Classic Zinc Finger"/>
    <property type="match status" value="1"/>
</dbReference>
<sequence length="56" mass="6476">SFSHTSNLFIHHCVHVGERPYKCLECGKSFRWNSSLIKHQHLHTGEQPCKRGECGK</sequence>
<keyword evidence="8" id="KW-0238">DNA-binding</keyword>
<comment type="subcellular location">
    <subcellularLocation>
        <location evidence="1">Nucleus</location>
    </subcellularLocation>
</comment>
<keyword evidence="6" id="KW-0862">Zinc</keyword>
<dbReference type="FunFam" id="3.30.160.60:FF:001343">
    <property type="entry name" value="Zinc finger protein 568"/>
    <property type="match status" value="1"/>
</dbReference>
<evidence type="ECO:0000256" key="6">
    <source>
        <dbReference type="ARBA" id="ARBA00022833"/>
    </source>
</evidence>
<reference evidence="13 14" key="1">
    <citation type="submission" date="2019-09" db="EMBL/GenBank/DDBJ databases">
        <title>Bird 10,000 Genomes (B10K) Project - Family phase.</title>
        <authorList>
            <person name="Zhang G."/>
        </authorList>
    </citation>
    <scope>NUCLEOTIDE SEQUENCE [LARGE SCALE GENOMIC DNA]</scope>
    <source>
        <strain evidence="13">B10K-DU-012-38</strain>
        <tissue evidence="13">Muscle</tissue>
    </source>
</reference>
<dbReference type="AlphaFoldDB" id="A0A7K5TAF1"/>
<protein>
    <submittedName>
        <fullName evidence="13">ZN773 protein</fullName>
    </submittedName>
</protein>
<evidence type="ECO:0000256" key="4">
    <source>
        <dbReference type="ARBA" id="ARBA00022737"/>
    </source>
</evidence>
<proteinExistence type="inferred from homology"/>
<evidence type="ECO:0000259" key="12">
    <source>
        <dbReference type="PROSITE" id="PS50157"/>
    </source>
</evidence>